<dbReference type="OrthoDB" id="1859733at2759"/>
<feature type="compositionally biased region" description="Polar residues" evidence="1">
    <location>
        <begin position="25"/>
        <end position="35"/>
    </location>
</feature>
<feature type="signal peptide" evidence="2">
    <location>
        <begin position="1"/>
        <end position="17"/>
    </location>
</feature>
<evidence type="ECO:0000256" key="2">
    <source>
        <dbReference type="SAM" id="SignalP"/>
    </source>
</evidence>
<name>G2WYA1_VERDV</name>
<dbReference type="KEGG" id="vda:VDAG_02583"/>
<sequence>MLARSLLLLASLALAAASPVRKQESSSCAQKTPTLPVNGGGTQSRVWAVTMPLNSDGTTKFGASASNPFKAPAPLDIPGQQVPFLGVHYFDGEGVPTFLTGTSEADAKASVLKALQGR</sequence>
<dbReference type="GeneID" id="20704046"/>
<evidence type="ECO:0000256" key="1">
    <source>
        <dbReference type="SAM" id="MobiDB-lite"/>
    </source>
</evidence>
<evidence type="ECO:0000313" key="4">
    <source>
        <dbReference type="Proteomes" id="UP000001611"/>
    </source>
</evidence>
<dbReference type="HOGENOM" id="CLU_2074964_0_0_1"/>
<accession>G2WYA1</accession>
<evidence type="ECO:0000313" key="3">
    <source>
        <dbReference type="EMBL" id="EGY21059.1"/>
    </source>
</evidence>
<dbReference type="EMBL" id="DS572698">
    <property type="protein sequence ID" value="EGY21059.1"/>
    <property type="molecule type" value="Genomic_DNA"/>
</dbReference>
<organism evidence="3 4">
    <name type="scientific">Verticillium dahliae (strain VdLs.17 / ATCC MYA-4575 / FGSC 10137)</name>
    <name type="common">Verticillium wilt</name>
    <dbReference type="NCBI Taxonomy" id="498257"/>
    <lineage>
        <taxon>Eukaryota</taxon>
        <taxon>Fungi</taxon>
        <taxon>Dikarya</taxon>
        <taxon>Ascomycota</taxon>
        <taxon>Pezizomycotina</taxon>
        <taxon>Sordariomycetes</taxon>
        <taxon>Hypocreomycetidae</taxon>
        <taxon>Glomerellales</taxon>
        <taxon>Plectosphaerellaceae</taxon>
        <taxon>Verticillium</taxon>
    </lineage>
</organism>
<dbReference type="RefSeq" id="XP_009651531.1">
    <property type="nucleotide sequence ID" value="XM_009653236.1"/>
</dbReference>
<reference evidence="3 4" key="1">
    <citation type="submission" date="2008-03" db="EMBL/GenBank/DDBJ databases">
        <title>The Genome Sequence of Verticillium dahliae VdLs.17.</title>
        <authorList>
            <consortium name="The Broad Institute Genome Sequencing Platform"/>
            <person name="Ma L.-J.J."/>
            <person name="Klosterman S.J."/>
            <person name="Subbarao K."/>
            <person name="Dobinson K."/>
            <person name="Veronese P."/>
            <person name="Kang S."/>
            <person name="Gold S.E."/>
            <person name="Young S."/>
            <person name="Jaffe D."/>
            <person name="Gnerre S."/>
            <person name="Berlin A."/>
            <person name="Heiman D."/>
            <person name="Hepburn T."/>
            <person name="Sykes S."/>
            <person name="Alvarado L."/>
            <person name="Kodira C.D."/>
            <person name="Lander E."/>
            <person name="Galagan J."/>
            <person name="Nusbaum C."/>
            <person name="Birren B."/>
        </authorList>
    </citation>
    <scope>NUCLEOTIDE SEQUENCE [LARGE SCALE GENOMIC DNA]</scope>
    <source>
        <strain evidence="4">VdLs.17 / ATCC MYA-4575 / FGSC 10137</strain>
    </source>
</reference>
<dbReference type="InParanoid" id="G2WYA1"/>
<feature type="chain" id="PRO_5003438720" evidence="2">
    <location>
        <begin position="18"/>
        <end position="118"/>
    </location>
</feature>
<feature type="region of interest" description="Disordered" evidence="1">
    <location>
        <begin position="18"/>
        <end position="41"/>
    </location>
</feature>
<proteinExistence type="predicted"/>
<keyword evidence="2" id="KW-0732">Signal</keyword>
<dbReference type="eggNOG" id="ENOG502S85Z">
    <property type="taxonomic scope" value="Eukaryota"/>
</dbReference>
<keyword evidence="4" id="KW-1185">Reference proteome</keyword>
<dbReference type="Proteomes" id="UP000001611">
    <property type="component" value="Chromosome 3"/>
</dbReference>
<gene>
    <name evidence="3" type="ORF">VDAG_02583</name>
</gene>
<protein>
    <submittedName>
        <fullName evidence="3">Uncharacterized protein</fullName>
    </submittedName>
</protein>
<dbReference type="AlphaFoldDB" id="G2WYA1"/>